<sequence>MVMFTETKVQQIVESRLLSTDEKIAQLLRRSQERTGQYPVGEFASKHGLSEKSATIILNLHGPSMPACDAATQAFKQALTQREAGGLVNLLTID</sequence>
<evidence type="ECO:0000313" key="2">
    <source>
        <dbReference type="Proteomes" id="UP000558284"/>
    </source>
</evidence>
<organism evidence="1 2">
    <name type="scientific">Mesorhizobium neociceri</name>
    <dbReference type="NCBI Taxonomy" id="1307853"/>
    <lineage>
        <taxon>Bacteria</taxon>
        <taxon>Pseudomonadati</taxon>
        <taxon>Pseudomonadota</taxon>
        <taxon>Alphaproteobacteria</taxon>
        <taxon>Hyphomicrobiales</taxon>
        <taxon>Phyllobacteriaceae</taxon>
        <taxon>Mesorhizobium</taxon>
    </lineage>
</organism>
<reference evidence="1 2" key="1">
    <citation type="submission" date="2020-07" db="EMBL/GenBank/DDBJ databases">
        <title>Definition of the novel symbiovar canariense within Mesorhizobium novociceri, a new species of genus Mesorhizobium nodulating Cicer canariense in the Caldera de Taburiente National Park (La Palma, Canary Islands).</title>
        <authorList>
            <person name="Leon-Barrios M."/>
            <person name="Perez-Yepez J."/>
            <person name="Flores-Felix J.D."/>
            <person name="Ramirez-Baena M.H."/>
            <person name="Pulido-Suarez L."/>
            <person name="Igual J.M."/>
            <person name="Velazquez E."/>
            <person name="Peix A."/>
        </authorList>
    </citation>
    <scope>NUCLEOTIDE SEQUENCE [LARGE SCALE GENOMIC DNA]</scope>
    <source>
        <strain evidence="1 2">CCANP35</strain>
    </source>
</reference>
<dbReference type="EMBL" id="JACDTY010000023">
    <property type="protein sequence ID" value="MBA1144475.1"/>
    <property type="molecule type" value="Genomic_DNA"/>
</dbReference>
<dbReference type="AlphaFoldDB" id="A0A838BDB5"/>
<keyword evidence="2" id="KW-1185">Reference proteome</keyword>
<gene>
    <name evidence="1" type="ORF">H0241_30170</name>
</gene>
<evidence type="ECO:0000313" key="1">
    <source>
        <dbReference type="EMBL" id="MBA1144475.1"/>
    </source>
</evidence>
<name>A0A838BDB5_9HYPH</name>
<dbReference type="Proteomes" id="UP000558284">
    <property type="component" value="Unassembled WGS sequence"/>
</dbReference>
<comment type="caution">
    <text evidence="1">The sequence shown here is derived from an EMBL/GenBank/DDBJ whole genome shotgun (WGS) entry which is preliminary data.</text>
</comment>
<protein>
    <submittedName>
        <fullName evidence="1">Uncharacterized protein</fullName>
    </submittedName>
</protein>
<dbReference type="RefSeq" id="WP_181061412.1">
    <property type="nucleotide sequence ID" value="NZ_JACDTY010000023.1"/>
</dbReference>
<accession>A0A838BDB5</accession>
<proteinExistence type="predicted"/>